<feature type="domain" description="DUF3152" evidence="2">
    <location>
        <begin position="113"/>
        <end position="279"/>
    </location>
</feature>
<feature type="region of interest" description="Disordered" evidence="1">
    <location>
        <begin position="1"/>
        <end position="42"/>
    </location>
</feature>
<keyword evidence="4" id="KW-1185">Reference proteome</keyword>
<feature type="compositionally biased region" description="Basic residues" evidence="1">
    <location>
        <begin position="12"/>
        <end position="42"/>
    </location>
</feature>
<organism evidence="3 4">
    <name type="scientific">Streptomyces shenzhenensis</name>
    <dbReference type="NCBI Taxonomy" id="943815"/>
    <lineage>
        <taxon>Bacteria</taxon>
        <taxon>Bacillati</taxon>
        <taxon>Actinomycetota</taxon>
        <taxon>Actinomycetes</taxon>
        <taxon>Kitasatosporales</taxon>
        <taxon>Streptomycetaceae</taxon>
        <taxon>Streptomyces</taxon>
    </lineage>
</organism>
<dbReference type="Pfam" id="PF11350">
    <property type="entry name" value="DUF3152"/>
    <property type="match status" value="1"/>
</dbReference>
<dbReference type="SUPFAM" id="SSF55486">
    <property type="entry name" value="Metalloproteases ('zincins'), catalytic domain"/>
    <property type="match status" value="1"/>
</dbReference>
<gene>
    <name evidence="3" type="ORF">CTZ28_13855</name>
</gene>
<dbReference type="OrthoDB" id="9779865at2"/>
<feature type="compositionally biased region" description="Basic and acidic residues" evidence="1">
    <location>
        <begin position="80"/>
        <end position="91"/>
    </location>
</feature>
<reference evidence="3 4" key="1">
    <citation type="submission" date="2017-11" db="EMBL/GenBank/DDBJ databases">
        <title>Draft genome of actinobacteria isolated from guarana (Paullinia cupana (Mart.) Ducke.</title>
        <authorList>
            <person name="Siqueira K.A."/>
            <person name="Liotti R.G."/>
            <person name="Mendes T.A.O."/>
            <person name="Soares M.A."/>
        </authorList>
    </citation>
    <scope>NUCLEOTIDE SEQUENCE [LARGE SCALE GENOMIC DNA]</scope>
    <source>
        <strain evidence="3 4">193</strain>
    </source>
</reference>
<dbReference type="EMBL" id="PENI01000007">
    <property type="protein sequence ID" value="RMB85237.1"/>
    <property type="molecule type" value="Genomic_DNA"/>
</dbReference>
<feature type="compositionally biased region" description="Low complexity" evidence="1">
    <location>
        <begin position="97"/>
        <end position="111"/>
    </location>
</feature>
<evidence type="ECO:0000313" key="3">
    <source>
        <dbReference type="EMBL" id="RMB85237.1"/>
    </source>
</evidence>
<feature type="region of interest" description="Disordered" evidence="1">
    <location>
        <begin position="68"/>
        <end position="135"/>
    </location>
</feature>
<dbReference type="Proteomes" id="UP000270471">
    <property type="component" value="Unassembled WGS sequence"/>
</dbReference>
<proteinExistence type="predicted"/>
<accession>A0A3M0I7P4</accession>
<evidence type="ECO:0000313" key="4">
    <source>
        <dbReference type="Proteomes" id="UP000270471"/>
    </source>
</evidence>
<comment type="caution">
    <text evidence="3">The sequence shown here is derived from an EMBL/GenBank/DDBJ whole genome shotgun (WGS) entry which is preliminary data.</text>
</comment>
<dbReference type="InterPro" id="IPR022603">
    <property type="entry name" value="DUF3152"/>
</dbReference>
<protein>
    <recommendedName>
        <fullName evidence="2">DUF3152 domain-containing protein</fullName>
    </recommendedName>
</protein>
<sequence length="302" mass="31418">MIVTAYQGKSPGSRRRRSRSVHAAARRGKRRGSTRGKKHGKRLAGGLAAVAALAAAGCAVVAWQPSGAEPPAAAGQSGARAEHTPPARRSPEPSAPAPSASAGHRASARPSESGIPETGPGTFVTAPGESAKTGSGKALRYRVEAEHGSGVSAADAAEEVERILADPRGWTADGHSAFRRVAADPADFVVRIATPGTVDDICGRYGLDTGGEVNCSVDRNVMVNLRRWEQATPVYAHDVTAYRALVINHEVGHFLGHGHVTCPGRGKPAPAMMQQIKGMHGCVPNVWPYDPEGHLITGPSVP</sequence>
<dbReference type="RefSeq" id="WP_121889677.1">
    <property type="nucleotide sequence ID" value="NZ_PENI01000007.1"/>
</dbReference>
<evidence type="ECO:0000256" key="1">
    <source>
        <dbReference type="SAM" id="MobiDB-lite"/>
    </source>
</evidence>
<dbReference type="AlphaFoldDB" id="A0A3M0I7P4"/>
<name>A0A3M0I7P4_9ACTN</name>
<evidence type="ECO:0000259" key="2">
    <source>
        <dbReference type="Pfam" id="PF11350"/>
    </source>
</evidence>